<proteinExistence type="predicted"/>
<keyword evidence="2" id="KW-1185">Reference proteome</keyword>
<dbReference type="HOGENOM" id="CLU_3314692_0_0_10"/>
<reference evidence="1 2" key="1">
    <citation type="submission" date="2011-01" db="EMBL/GenBank/DDBJ databases">
        <authorList>
            <person name="Muzny D."/>
            <person name="Qin X."/>
            <person name="Deng J."/>
            <person name="Jiang H."/>
            <person name="Liu Y."/>
            <person name="Qu J."/>
            <person name="Song X.-Z."/>
            <person name="Zhang L."/>
            <person name="Thornton R."/>
            <person name="Coyle M."/>
            <person name="Francisco L."/>
            <person name="Jackson L."/>
            <person name="Javaid M."/>
            <person name="Korchina V."/>
            <person name="Kovar C."/>
            <person name="Mata R."/>
            <person name="Mathew T."/>
            <person name="Ngo R."/>
            <person name="Nguyen L."/>
            <person name="Nguyen N."/>
            <person name="Okwuonu G."/>
            <person name="Ongeri F."/>
            <person name="Pham C."/>
            <person name="Simmons D."/>
            <person name="Wilczek-Boney K."/>
            <person name="Hale W."/>
            <person name="Jakkamsetti A."/>
            <person name="Pham P."/>
            <person name="Ruth R."/>
            <person name="San Lucas F."/>
            <person name="Warren J."/>
            <person name="Zhang J."/>
            <person name="Zhao Z."/>
            <person name="Zhou C."/>
            <person name="Zhu D."/>
            <person name="Lee S."/>
            <person name="Bess C."/>
            <person name="Blankenburg K."/>
            <person name="Forbes L."/>
            <person name="Fu Q."/>
            <person name="Gubbala S."/>
            <person name="Hirani K."/>
            <person name="Jayaseelan J.C."/>
            <person name="Lara F."/>
            <person name="Munidasa M."/>
            <person name="Palculict T."/>
            <person name="Patil S."/>
            <person name="Pu L.-L."/>
            <person name="Saada N."/>
            <person name="Tang L."/>
            <person name="Weissenberger G."/>
            <person name="Zhu Y."/>
            <person name="Hemphill L."/>
            <person name="Shang Y."/>
            <person name="Youmans B."/>
            <person name="Ayvaz T."/>
            <person name="Ross M."/>
            <person name="Santibanez J."/>
            <person name="Aqrawi P."/>
            <person name="Gross S."/>
            <person name="Joshi V."/>
            <person name="Fowler G."/>
            <person name="Nazareth L."/>
            <person name="Reid J."/>
            <person name="Worley K."/>
            <person name="Petrosino J."/>
            <person name="Highlander S."/>
            <person name="Gibbs R."/>
        </authorList>
    </citation>
    <scope>NUCLEOTIDE SEQUENCE [LARGE SCALE GENOMIC DNA]</scope>
    <source>
        <strain evidence="1 2">DSM 16608</strain>
    </source>
</reference>
<name>F0F7Q9_9BACT</name>
<gene>
    <name evidence="1" type="ORF">HMPREF9141_1626</name>
</gene>
<protein>
    <submittedName>
        <fullName evidence="1">Uncharacterized protein</fullName>
    </submittedName>
</protein>
<evidence type="ECO:0000313" key="1">
    <source>
        <dbReference type="EMBL" id="EGC19752.1"/>
    </source>
</evidence>
<dbReference type="EMBL" id="AEWX01000024">
    <property type="protein sequence ID" value="EGC19752.1"/>
    <property type="molecule type" value="Genomic_DNA"/>
</dbReference>
<dbReference type="AlphaFoldDB" id="F0F7Q9"/>
<accession>F0F7Q9</accession>
<organism evidence="1 2">
    <name type="scientific">Prevotella multiformis DSM 16608</name>
    <dbReference type="NCBI Taxonomy" id="888743"/>
    <lineage>
        <taxon>Bacteria</taxon>
        <taxon>Pseudomonadati</taxon>
        <taxon>Bacteroidota</taxon>
        <taxon>Bacteroidia</taxon>
        <taxon>Bacteroidales</taxon>
        <taxon>Prevotellaceae</taxon>
        <taxon>Prevotella</taxon>
    </lineage>
</organism>
<evidence type="ECO:0000313" key="2">
    <source>
        <dbReference type="Proteomes" id="UP000005697"/>
    </source>
</evidence>
<dbReference type="STRING" id="888743.HMPREF9141_1626"/>
<sequence>MCGSDFYYTFAAQKDTFTDVSAYETSMLSDVISHTYYIC</sequence>
<dbReference type="Proteomes" id="UP000005697">
    <property type="component" value="Unassembled WGS sequence"/>
</dbReference>
<comment type="caution">
    <text evidence="1">The sequence shown here is derived from an EMBL/GenBank/DDBJ whole genome shotgun (WGS) entry which is preliminary data.</text>
</comment>